<feature type="region of interest" description="Disordered" evidence="1">
    <location>
        <begin position="118"/>
        <end position="141"/>
    </location>
</feature>
<comment type="caution">
    <text evidence="2">The sequence shown here is derived from an EMBL/GenBank/DDBJ whole genome shotgun (WGS) entry which is preliminary data.</text>
</comment>
<accession>A0ABR0A1H0</accession>
<protein>
    <submittedName>
        <fullName evidence="2">Uncharacterized protein</fullName>
    </submittedName>
</protein>
<proteinExistence type="predicted"/>
<gene>
    <name evidence="2" type="ORF">OUZ56_000991</name>
</gene>
<evidence type="ECO:0000256" key="1">
    <source>
        <dbReference type="SAM" id="MobiDB-lite"/>
    </source>
</evidence>
<keyword evidence="3" id="KW-1185">Reference proteome</keyword>
<organism evidence="2 3">
    <name type="scientific">Daphnia magna</name>
    <dbReference type="NCBI Taxonomy" id="35525"/>
    <lineage>
        <taxon>Eukaryota</taxon>
        <taxon>Metazoa</taxon>
        <taxon>Ecdysozoa</taxon>
        <taxon>Arthropoda</taxon>
        <taxon>Crustacea</taxon>
        <taxon>Branchiopoda</taxon>
        <taxon>Diplostraca</taxon>
        <taxon>Cladocera</taxon>
        <taxon>Anomopoda</taxon>
        <taxon>Daphniidae</taxon>
        <taxon>Daphnia</taxon>
    </lineage>
</organism>
<evidence type="ECO:0000313" key="2">
    <source>
        <dbReference type="EMBL" id="KAK4018956.1"/>
    </source>
</evidence>
<dbReference type="Proteomes" id="UP001234178">
    <property type="component" value="Unassembled WGS sequence"/>
</dbReference>
<feature type="compositionally biased region" description="Polar residues" evidence="1">
    <location>
        <begin position="118"/>
        <end position="137"/>
    </location>
</feature>
<sequence length="220" mass="25494">MLRSNWEKWIAYFSAHFPSQDVNDSEDHTVRMHENLLDEFTVATKQKGDRREQSEAKKVQKAVDHHILYVGAESDYTLEDYERYRKVYHIHYLEISEDFLTDINEADLNQDTFTFQDSPATDTAQCSSNLPYESPSATKPDVGGIFENEGIIIPFSERGGLQNNLNDQKPVHEEDELTAAQKDTSLFPTPHSAFHLPRLHHNGRRQPYAQHKVFTSTVRW</sequence>
<reference evidence="2 3" key="1">
    <citation type="journal article" date="2023" name="Nucleic Acids Res.">
        <title>The hologenome of Daphnia magna reveals possible DNA methylation and microbiome-mediated evolution of the host genome.</title>
        <authorList>
            <person name="Chaturvedi A."/>
            <person name="Li X."/>
            <person name="Dhandapani V."/>
            <person name="Marshall H."/>
            <person name="Kissane S."/>
            <person name="Cuenca-Cambronero M."/>
            <person name="Asole G."/>
            <person name="Calvet F."/>
            <person name="Ruiz-Romero M."/>
            <person name="Marangio P."/>
            <person name="Guigo R."/>
            <person name="Rago D."/>
            <person name="Mirbahai L."/>
            <person name="Eastwood N."/>
            <person name="Colbourne J.K."/>
            <person name="Zhou J."/>
            <person name="Mallon E."/>
            <person name="Orsini L."/>
        </authorList>
    </citation>
    <scope>NUCLEOTIDE SEQUENCE [LARGE SCALE GENOMIC DNA]</scope>
    <source>
        <strain evidence="2">LRV0_1</strain>
    </source>
</reference>
<evidence type="ECO:0000313" key="3">
    <source>
        <dbReference type="Proteomes" id="UP001234178"/>
    </source>
</evidence>
<dbReference type="EMBL" id="JAOYFB010000036">
    <property type="protein sequence ID" value="KAK4018956.1"/>
    <property type="molecule type" value="Genomic_DNA"/>
</dbReference>
<name>A0ABR0A1H0_9CRUS</name>